<dbReference type="CDD" id="cd12173">
    <property type="entry name" value="PGDH_4"/>
    <property type="match status" value="1"/>
</dbReference>
<dbReference type="GO" id="GO:0047545">
    <property type="term" value="F:(S)-2-hydroxyglutarate dehydrogenase activity"/>
    <property type="evidence" value="ECO:0007669"/>
    <property type="project" value="UniProtKB-ARBA"/>
</dbReference>
<dbReference type="Gene3D" id="3.40.50.720">
    <property type="entry name" value="NAD(P)-binding Rossmann-like Domain"/>
    <property type="match status" value="2"/>
</dbReference>
<feature type="domain" description="D-isomer specific 2-hydroxyacid dehydrogenase NAD-binding" evidence="6">
    <location>
        <begin position="110"/>
        <end position="283"/>
    </location>
</feature>
<dbReference type="OrthoDB" id="9805416at2"/>
<evidence type="ECO:0000256" key="2">
    <source>
        <dbReference type="ARBA" id="ARBA00023002"/>
    </source>
</evidence>
<comment type="similarity">
    <text evidence="1 4">Belongs to the D-isomer specific 2-hydroxyacid dehydrogenase family.</text>
</comment>
<evidence type="ECO:0000313" key="7">
    <source>
        <dbReference type="EMBL" id="SHE44188.1"/>
    </source>
</evidence>
<name>A0A1M4TIF0_9GAMM</name>
<dbReference type="PANTHER" id="PTHR42789:SF1">
    <property type="entry name" value="D-ISOMER SPECIFIC 2-HYDROXYACID DEHYDROGENASE FAMILY PROTEIN (AFU_ORTHOLOGUE AFUA_6G10090)"/>
    <property type="match status" value="1"/>
</dbReference>
<organism evidence="7 8">
    <name type="scientific">Modicisalibacter ilicicola DSM 19980</name>
    <dbReference type="NCBI Taxonomy" id="1121942"/>
    <lineage>
        <taxon>Bacteria</taxon>
        <taxon>Pseudomonadati</taxon>
        <taxon>Pseudomonadota</taxon>
        <taxon>Gammaproteobacteria</taxon>
        <taxon>Oceanospirillales</taxon>
        <taxon>Halomonadaceae</taxon>
        <taxon>Modicisalibacter</taxon>
    </lineage>
</organism>
<proteinExistence type="inferred from homology"/>
<reference evidence="7 8" key="1">
    <citation type="submission" date="2016-11" db="EMBL/GenBank/DDBJ databases">
        <authorList>
            <person name="Jaros S."/>
            <person name="Januszkiewicz K."/>
            <person name="Wedrychowicz H."/>
        </authorList>
    </citation>
    <scope>NUCLEOTIDE SEQUENCE [LARGE SCALE GENOMIC DNA]</scope>
    <source>
        <strain evidence="7 8">DSM 19980</strain>
    </source>
</reference>
<evidence type="ECO:0000256" key="4">
    <source>
        <dbReference type="RuleBase" id="RU003719"/>
    </source>
</evidence>
<evidence type="ECO:0000259" key="5">
    <source>
        <dbReference type="Pfam" id="PF00389"/>
    </source>
</evidence>
<dbReference type="FunFam" id="3.40.50.720:FF:000041">
    <property type="entry name" value="D-3-phosphoglycerate dehydrogenase"/>
    <property type="match status" value="1"/>
</dbReference>
<dbReference type="InterPro" id="IPR006139">
    <property type="entry name" value="D-isomer_2_OHA_DH_cat_dom"/>
</dbReference>
<evidence type="ECO:0000313" key="8">
    <source>
        <dbReference type="Proteomes" id="UP000184346"/>
    </source>
</evidence>
<dbReference type="AlphaFoldDB" id="A0A1M4TIF0"/>
<accession>A0A1M4TIF0</accession>
<dbReference type="GO" id="GO:0051287">
    <property type="term" value="F:NAD binding"/>
    <property type="evidence" value="ECO:0007669"/>
    <property type="project" value="InterPro"/>
</dbReference>
<dbReference type="PANTHER" id="PTHR42789">
    <property type="entry name" value="D-ISOMER SPECIFIC 2-HYDROXYACID DEHYDROGENASE FAMILY PROTEIN (AFU_ORTHOLOGUE AFUA_6G10090)"/>
    <property type="match status" value="1"/>
</dbReference>
<dbReference type="InterPro" id="IPR029753">
    <property type="entry name" value="D-isomer_DH_CS"/>
</dbReference>
<keyword evidence="8" id="KW-1185">Reference proteome</keyword>
<feature type="domain" description="D-isomer specific 2-hydroxyacid dehydrogenase catalytic" evidence="5">
    <location>
        <begin position="5"/>
        <end position="309"/>
    </location>
</feature>
<dbReference type="GO" id="GO:0006564">
    <property type="term" value="P:L-serine biosynthetic process"/>
    <property type="evidence" value="ECO:0007669"/>
    <property type="project" value="UniProtKB-ARBA"/>
</dbReference>
<dbReference type="EMBL" id="FQUJ01000002">
    <property type="protein sequence ID" value="SHE44188.1"/>
    <property type="molecule type" value="Genomic_DNA"/>
</dbReference>
<dbReference type="GO" id="GO:0004617">
    <property type="term" value="F:phosphoglycerate dehydrogenase activity"/>
    <property type="evidence" value="ECO:0007669"/>
    <property type="project" value="UniProtKB-ARBA"/>
</dbReference>
<dbReference type="PROSITE" id="PS00670">
    <property type="entry name" value="D_2_HYDROXYACID_DH_2"/>
    <property type="match status" value="1"/>
</dbReference>
<gene>
    <name evidence="7" type="ORF">SAMN02745148_00459</name>
</gene>
<evidence type="ECO:0000256" key="1">
    <source>
        <dbReference type="ARBA" id="ARBA00005854"/>
    </source>
</evidence>
<dbReference type="Pfam" id="PF02826">
    <property type="entry name" value="2-Hacid_dh_C"/>
    <property type="match status" value="1"/>
</dbReference>
<evidence type="ECO:0000259" key="6">
    <source>
        <dbReference type="Pfam" id="PF02826"/>
    </source>
</evidence>
<dbReference type="Proteomes" id="UP000184346">
    <property type="component" value="Unassembled WGS sequence"/>
</dbReference>
<sequence length="314" mass="33443">MSDIVISEFMDEGAVESLEQDFSVRFDPTLVEAREQLLDQGQGVRGLIVRNRTRVDEALLARFPDLQVVGRLGVGLDNIDLKACAARGVEVKPAVGGNGSSVAEYVIGGALMLRRGAYFSSAAMLAGEWPRQALIGREVSGSVLGLVGFGAIARETARRARALDMQVAAFDPHLPAEDAAWADVDRHDSLDSLLEDADVISLHVPLTEATHHLIDADRLQRVKPSAVLINAARGGTVDEAALATALREGRLAGAMLDVFEQEPLPEGSVLEGAPNLILTPHIAGVTEESNARISRMTADNVRAVLAHKPREAGA</sequence>
<keyword evidence="3" id="KW-0520">NAD</keyword>
<dbReference type="SUPFAM" id="SSF52283">
    <property type="entry name" value="Formate/glycerate dehydrogenase catalytic domain-like"/>
    <property type="match status" value="1"/>
</dbReference>
<dbReference type="Pfam" id="PF00389">
    <property type="entry name" value="2-Hacid_dh"/>
    <property type="match status" value="1"/>
</dbReference>
<keyword evidence="2 4" id="KW-0560">Oxidoreductase</keyword>
<evidence type="ECO:0000256" key="3">
    <source>
        <dbReference type="ARBA" id="ARBA00023027"/>
    </source>
</evidence>
<protein>
    <submittedName>
        <fullName evidence="7">(S)-sulfolactate dehydrogenase</fullName>
    </submittedName>
</protein>
<dbReference type="RefSeq" id="WP_072819289.1">
    <property type="nucleotide sequence ID" value="NZ_FQUJ01000002.1"/>
</dbReference>
<dbReference type="InterPro" id="IPR050857">
    <property type="entry name" value="D-2-hydroxyacid_DH"/>
</dbReference>
<dbReference type="STRING" id="1121942.SAMN02745148_00459"/>
<dbReference type="InterPro" id="IPR036291">
    <property type="entry name" value="NAD(P)-bd_dom_sf"/>
</dbReference>
<dbReference type="SUPFAM" id="SSF51735">
    <property type="entry name" value="NAD(P)-binding Rossmann-fold domains"/>
    <property type="match status" value="1"/>
</dbReference>
<dbReference type="InterPro" id="IPR006140">
    <property type="entry name" value="D-isomer_DH_NAD-bd"/>
</dbReference>